<protein>
    <submittedName>
        <fullName evidence="1">Uncharacterized protein</fullName>
    </submittedName>
</protein>
<evidence type="ECO:0000313" key="1">
    <source>
        <dbReference type="EMBL" id="QNB47090.1"/>
    </source>
</evidence>
<keyword evidence="2" id="KW-1185">Reference proteome</keyword>
<dbReference type="EMBL" id="CP045798">
    <property type="protein sequence ID" value="QNB47090.1"/>
    <property type="molecule type" value="Genomic_DNA"/>
</dbReference>
<organism evidence="1 2">
    <name type="scientific">Thermanaerosceptrum fracticalcis</name>
    <dbReference type="NCBI Taxonomy" id="1712410"/>
    <lineage>
        <taxon>Bacteria</taxon>
        <taxon>Bacillati</taxon>
        <taxon>Bacillota</taxon>
        <taxon>Clostridia</taxon>
        <taxon>Eubacteriales</taxon>
        <taxon>Peptococcaceae</taxon>
        <taxon>Thermanaerosceptrum</taxon>
    </lineage>
</organism>
<evidence type="ECO:0000313" key="2">
    <source>
        <dbReference type="Proteomes" id="UP000515847"/>
    </source>
</evidence>
<accession>A0A7G6E4T6</accession>
<name>A0A7G6E4T6_THEFR</name>
<dbReference type="OrthoDB" id="2376828at2"/>
<gene>
    <name evidence="1" type="ORF">BR63_12700</name>
</gene>
<dbReference type="KEGG" id="tfr:BR63_12700"/>
<dbReference type="RefSeq" id="WP_034425224.1">
    <property type="nucleotide sequence ID" value="NZ_CP045798.1"/>
</dbReference>
<reference evidence="1 2" key="1">
    <citation type="journal article" date="2019" name="Front. Microbiol.">
        <title>Thermoanaerosceptrum fracticalcis gen. nov. sp. nov., a Novel Fumarate-Fermenting Microorganism From a Deep Fractured Carbonate Aquifer of the US Great Basin.</title>
        <authorList>
            <person name="Hamilton-Brehm S.D."/>
            <person name="Stewart L.E."/>
            <person name="Zavarin M."/>
            <person name="Caldwell M."/>
            <person name="Lawson P.A."/>
            <person name="Onstott T.C."/>
            <person name="Grzymski J."/>
            <person name="Neveux I."/>
            <person name="Lollar B.S."/>
            <person name="Russell C.E."/>
            <person name="Moser D.P."/>
        </authorList>
    </citation>
    <scope>NUCLEOTIDE SEQUENCE [LARGE SCALE GENOMIC DNA]</scope>
    <source>
        <strain evidence="1 2">DRI-13</strain>
    </source>
</reference>
<proteinExistence type="predicted"/>
<sequence length="65" mass="7323">MIKKTCPACGGNSYSAYDDPDWKCPYCGENLGDKTWTNKCSLAPDKKERHLYLVEDFDSDQASLV</sequence>
<dbReference type="AlphaFoldDB" id="A0A7G6E4T6"/>
<dbReference type="Proteomes" id="UP000515847">
    <property type="component" value="Chromosome"/>
</dbReference>